<dbReference type="Proteomes" id="UP000305730">
    <property type="component" value="Unassembled WGS sequence"/>
</dbReference>
<dbReference type="GO" id="GO:0000155">
    <property type="term" value="F:phosphorelay sensor kinase activity"/>
    <property type="evidence" value="ECO:0007669"/>
    <property type="project" value="InterPro"/>
</dbReference>
<organism evidence="19 21">
    <name type="scientific">Pseudoalteromonas citrea</name>
    <dbReference type="NCBI Taxonomy" id="43655"/>
    <lineage>
        <taxon>Bacteria</taxon>
        <taxon>Pseudomonadati</taxon>
        <taxon>Pseudomonadota</taxon>
        <taxon>Gammaproteobacteria</taxon>
        <taxon>Alteromonadales</taxon>
        <taxon>Pseudoalteromonadaceae</taxon>
        <taxon>Pseudoalteromonas</taxon>
    </lineage>
</organism>
<reference evidence="20 21" key="2">
    <citation type="submission" date="2019-06" db="EMBL/GenBank/DDBJ databases">
        <title>Co-occurence of chitin degradation, pigmentation and bioactivity in marine Pseudoalteromonas.</title>
        <authorList>
            <person name="Sonnenschein E.C."/>
            <person name="Bech P.K."/>
        </authorList>
    </citation>
    <scope>NUCLEOTIDE SEQUENCE [LARGE SCALE GENOMIC DNA]</scope>
    <source>
        <strain evidence="21">S2231</strain>
        <strain evidence="20">S2233</strain>
    </source>
</reference>
<dbReference type="Proteomes" id="UP000307706">
    <property type="component" value="Unassembled WGS sequence"/>
</dbReference>
<dbReference type="EMBL" id="PNCK01000067">
    <property type="protein sequence ID" value="TMP40787.1"/>
    <property type="molecule type" value="Genomic_DNA"/>
</dbReference>
<feature type="domain" description="Response regulatory" evidence="16">
    <location>
        <begin position="679"/>
        <end position="795"/>
    </location>
</feature>
<dbReference type="EMBL" id="PNCL01000150">
    <property type="protein sequence ID" value="TMP53426.1"/>
    <property type="molecule type" value="Genomic_DNA"/>
</dbReference>
<dbReference type="AlphaFoldDB" id="A0A5S3XL01"/>
<evidence type="ECO:0000256" key="3">
    <source>
        <dbReference type="ARBA" id="ARBA00012438"/>
    </source>
</evidence>
<evidence type="ECO:0000256" key="9">
    <source>
        <dbReference type="ARBA" id="ARBA00022840"/>
    </source>
</evidence>
<dbReference type="OrthoDB" id="9810730at2"/>
<proteinExistence type="predicted"/>
<keyword evidence="5" id="KW-0808">Transferase</keyword>
<evidence type="ECO:0000256" key="10">
    <source>
        <dbReference type="ARBA" id="ARBA00022989"/>
    </source>
</evidence>
<evidence type="ECO:0000256" key="11">
    <source>
        <dbReference type="ARBA" id="ARBA00023012"/>
    </source>
</evidence>
<dbReference type="Gene3D" id="3.30.565.10">
    <property type="entry name" value="Histidine kinase-like ATPase, C-terminal domain"/>
    <property type="match status" value="1"/>
</dbReference>
<dbReference type="InterPro" id="IPR003594">
    <property type="entry name" value="HATPase_dom"/>
</dbReference>
<dbReference type="FunFam" id="1.10.287.130:FF:000004">
    <property type="entry name" value="Ethylene receptor 1"/>
    <property type="match status" value="1"/>
</dbReference>
<evidence type="ECO:0000313" key="20">
    <source>
        <dbReference type="Proteomes" id="UP000305730"/>
    </source>
</evidence>
<gene>
    <name evidence="19" type="ORF">CWB96_21305</name>
    <name evidence="18" type="ORF">CWB97_16865</name>
</gene>
<dbReference type="Pfam" id="PF02518">
    <property type="entry name" value="HATPase_c"/>
    <property type="match status" value="1"/>
</dbReference>
<dbReference type="SMART" id="SM00448">
    <property type="entry name" value="REC"/>
    <property type="match status" value="1"/>
</dbReference>
<sequence length="799" mass="89140">MVRMRLKVRLAAVLLVTSLLPLLVVFVLSVTHSTEQSRSLSIQGTLAQVSNAAALFERYFSNRKAEIALMARDPRVQSMDFVTMRPFLIDEKNRQNNVYEKFIVGTKDGSFHNTEGGNPHQQMKRTFDDTQPFSVQKTIKKRDYWRTTVGDNVGNRAITFVSDPMISYTTGVRQIVVSASILNDKKKVVGLLGGSIPWREIDRLVSRVQNKVMTLFSEDARLMLVSHYGYYMYHWDPTKVIQLKKQNDTWVLNEIGEKVSVRLKINEEKNEAVRALGVKMLAGHTGFTELKDADTDQLQHVFFAPIPSTGYSIAVVVPNHVMFEPVESLKQLLWGTFVVVLILVIALAVKLTVHFYAPIHSLTKAAKALSNGDFTYKIMSHRKDELGELSQAFVKMRGQVYVRESELEKHVKERTQALEHATDQAQHAVQVKSRFLANMSHEIRTPLNGLLGMLELLQLQSKLDAEQAKLITMGASAGQHLLSLVNDILDISKLEEGQVELVIEDFLVSELLDDVLVMLQPLATRKSLELIVHCDDAVPTAIKTDKVRLKQVLVNLMSNAIKFTSRGSVKVIISARPEQQQHRVFFNVIDTGIGIKAAQLENIFLPFQQADDSTTREYGGTGLGLSICRELATLLGGTIEISSEYTEGTHATFDILVFEGDAKDESIGLAEAQSLLTGKVLVAEDNPINQMVISAMLNKLGMDVTIADDGVLALEELSLASYDVVLMDMHMPNMDGVEATKQIRRDARWGNLPIIATTANVLPQDIALCFSAGMDDHLAKPLQMAQLRRALVRWLPNKA</sequence>
<dbReference type="SMART" id="SM00388">
    <property type="entry name" value="HisKA"/>
    <property type="match status" value="1"/>
</dbReference>
<evidence type="ECO:0000256" key="2">
    <source>
        <dbReference type="ARBA" id="ARBA00004370"/>
    </source>
</evidence>
<dbReference type="InterPro" id="IPR003661">
    <property type="entry name" value="HisK_dim/P_dom"/>
</dbReference>
<dbReference type="SUPFAM" id="SSF47384">
    <property type="entry name" value="Homodimeric domain of signal transducing histidine kinase"/>
    <property type="match status" value="1"/>
</dbReference>
<keyword evidence="8" id="KW-0418">Kinase</keyword>
<keyword evidence="4 13" id="KW-0597">Phosphoprotein</keyword>
<evidence type="ECO:0000256" key="12">
    <source>
        <dbReference type="ARBA" id="ARBA00023136"/>
    </source>
</evidence>
<feature type="modified residue" description="4-aspartylphosphate" evidence="13">
    <location>
        <position position="728"/>
    </location>
</feature>
<dbReference type="EC" id="2.7.13.3" evidence="3"/>
<feature type="domain" description="Histidine kinase" evidence="15">
    <location>
        <begin position="438"/>
        <end position="659"/>
    </location>
</feature>
<dbReference type="SUPFAM" id="SSF52172">
    <property type="entry name" value="CheY-like"/>
    <property type="match status" value="1"/>
</dbReference>
<keyword evidence="10 14" id="KW-1133">Transmembrane helix</keyword>
<dbReference type="Pfam" id="PF00072">
    <property type="entry name" value="Response_reg"/>
    <property type="match status" value="1"/>
</dbReference>
<dbReference type="InterPro" id="IPR003660">
    <property type="entry name" value="HAMP_dom"/>
</dbReference>
<dbReference type="PRINTS" id="PR00344">
    <property type="entry name" value="BCTRLSENSOR"/>
</dbReference>
<dbReference type="Gene3D" id="1.10.8.500">
    <property type="entry name" value="HAMP domain in histidine kinase"/>
    <property type="match status" value="1"/>
</dbReference>
<dbReference type="PANTHER" id="PTHR43047:SF78">
    <property type="entry name" value="SENSORY_REGULATORY PROTEIN RPFC"/>
    <property type="match status" value="1"/>
</dbReference>
<dbReference type="GO" id="GO:0005524">
    <property type="term" value="F:ATP binding"/>
    <property type="evidence" value="ECO:0007669"/>
    <property type="project" value="UniProtKB-KW"/>
</dbReference>
<evidence type="ECO:0000259" key="16">
    <source>
        <dbReference type="PROSITE" id="PS50110"/>
    </source>
</evidence>
<dbReference type="PROSITE" id="PS50109">
    <property type="entry name" value="HIS_KIN"/>
    <property type="match status" value="1"/>
</dbReference>
<keyword evidence="20" id="KW-1185">Reference proteome</keyword>
<dbReference type="PANTHER" id="PTHR43047">
    <property type="entry name" value="TWO-COMPONENT HISTIDINE PROTEIN KINASE"/>
    <property type="match status" value="1"/>
</dbReference>
<feature type="domain" description="HAMP" evidence="17">
    <location>
        <begin position="357"/>
        <end position="405"/>
    </location>
</feature>
<dbReference type="CDD" id="cd17546">
    <property type="entry name" value="REC_hyHK_CKI1_RcsC-like"/>
    <property type="match status" value="1"/>
</dbReference>
<dbReference type="CDD" id="cd00082">
    <property type="entry name" value="HisKA"/>
    <property type="match status" value="1"/>
</dbReference>
<dbReference type="SMART" id="SM00387">
    <property type="entry name" value="HATPase_c"/>
    <property type="match status" value="1"/>
</dbReference>
<dbReference type="SUPFAM" id="SSF55874">
    <property type="entry name" value="ATPase domain of HSP90 chaperone/DNA topoisomerase II/histidine kinase"/>
    <property type="match status" value="1"/>
</dbReference>
<comment type="subcellular location">
    <subcellularLocation>
        <location evidence="2">Membrane</location>
    </subcellularLocation>
</comment>
<dbReference type="Gene3D" id="3.30.450.20">
    <property type="entry name" value="PAS domain"/>
    <property type="match status" value="1"/>
</dbReference>
<dbReference type="InterPro" id="IPR005467">
    <property type="entry name" value="His_kinase_dom"/>
</dbReference>
<reference evidence="20 21" key="1">
    <citation type="submission" date="2017-12" db="EMBL/GenBank/DDBJ databases">
        <authorList>
            <person name="Paulsen S."/>
            <person name="Gram L.K."/>
        </authorList>
    </citation>
    <scope>NUCLEOTIDE SEQUENCE [LARGE SCALE GENOMIC DNA]</scope>
    <source>
        <strain evidence="19 21">S2231</strain>
        <strain evidence="18 20">S2233</strain>
    </source>
</reference>
<dbReference type="CDD" id="cd16922">
    <property type="entry name" value="HATPase_EvgS-ArcB-TorS-like"/>
    <property type="match status" value="1"/>
</dbReference>
<dbReference type="PROSITE" id="PS50885">
    <property type="entry name" value="HAMP"/>
    <property type="match status" value="1"/>
</dbReference>
<keyword evidence="12 14" id="KW-0472">Membrane</keyword>
<dbReference type="InterPro" id="IPR001789">
    <property type="entry name" value="Sig_transdc_resp-reg_receiver"/>
</dbReference>
<accession>A0A5S3XL01</accession>
<dbReference type="CDD" id="cd06225">
    <property type="entry name" value="HAMP"/>
    <property type="match status" value="1"/>
</dbReference>
<dbReference type="InterPro" id="IPR036097">
    <property type="entry name" value="HisK_dim/P_sf"/>
</dbReference>
<dbReference type="SUPFAM" id="SSF158472">
    <property type="entry name" value="HAMP domain-like"/>
    <property type="match status" value="1"/>
</dbReference>
<keyword evidence="7" id="KW-0547">Nucleotide-binding</keyword>
<evidence type="ECO:0000256" key="4">
    <source>
        <dbReference type="ARBA" id="ARBA00022553"/>
    </source>
</evidence>
<dbReference type="Pfam" id="PF00672">
    <property type="entry name" value="HAMP"/>
    <property type="match status" value="1"/>
</dbReference>
<dbReference type="Gene3D" id="3.40.50.2300">
    <property type="match status" value="1"/>
</dbReference>
<reference evidence="19" key="3">
    <citation type="submission" date="2019-09" db="EMBL/GenBank/DDBJ databases">
        <title>Co-occurence of chitin degradation, pigmentation and bioactivity in marine Pseudoalteromonas.</title>
        <authorList>
            <person name="Sonnenschein E.C."/>
            <person name="Bech P.K."/>
        </authorList>
    </citation>
    <scope>NUCLEOTIDE SEQUENCE</scope>
    <source>
        <strain evidence="19">S2231</strain>
        <strain evidence="18">S2233</strain>
    </source>
</reference>
<evidence type="ECO:0000256" key="1">
    <source>
        <dbReference type="ARBA" id="ARBA00000085"/>
    </source>
</evidence>
<dbReference type="Pfam" id="PF00512">
    <property type="entry name" value="HisKA"/>
    <property type="match status" value="1"/>
</dbReference>
<evidence type="ECO:0000256" key="5">
    <source>
        <dbReference type="ARBA" id="ARBA00022679"/>
    </source>
</evidence>
<name>A0A5S3XL01_9GAMM</name>
<evidence type="ECO:0000259" key="17">
    <source>
        <dbReference type="PROSITE" id="PS50885"/>
    </source>
</evidence>
<evidence type="ECO:0000256" key="7">
    <source>
        <dbReference type="ARBA" id="ARBA00022741"/>
    </source>
</evidence>
<evidence type="ECO:0000259" key="15">
    <source>
        <dbReference type="PROSITE" id="PS50109"/>
    </source>
</evidence>
<comment type="catalytic activity">
    <reaction evidence="1">
        <text>ATP + protein L-histidine = ADP + protein N-phospho-L-histidine.</text>
        <dbReference type="EC" id="2.7.13.3"/>
    </reaction>
</comment>
<dbReference type="InterPro" id="IPR036890">
    <property type="entry name" value="HATPase_C_sf"/>
</dbReference>
<evidence type="ECO:0000313" key="19">
    <source>
        <dbReference type="EMBL" id="TMP53426.1"/>
    </source>
</evidence>
<dbReference type="FunFam" id="3.30.565.10:FF:000010">
    <property type="entry name" value="Sensor histidine kinase RcsC"/>
    <property type="match status" value="1"/>
</dbReference>
<evidence type="ECO:0000256" key="14">
    <source>
        <dbReference type="SAM" id="Phobius"/>
    </source>
</evidence>
<dbReference type="Gene3D" id="1.10.287.130">
    <property type="match status" value="1"/>
</dbReference>
<dbReference type="CDD" id="cd18773">
    <property type="entry name" value="PDC1_HK_sensor"/>
    <property type="match status" value="1"/>
</dbReference>
<comment type="caution">
    <text evidence="19">The sequence shown here is derived from an EMBL/GenBank/DDBJ whole genome shotgun (WGS) entry which is preliminary data.</text>
</comment>
<keyword evidence="9" id="KW-0067">ATP-binding</keyword>
<evidence type="ECO:0000256" key="13">
    <source>
        <dbReference type="PROSITE-ProRule" id="PRU00169"/>
    </source>
</evidence>
<evidence type="ECO:0000256" key="6">
    <source>
        <dbReference type="ARBA" id="ARBA00022692"/>
    </source>
</evidence>
<dbReference type="GO" id="GO:0016020">
    <property type="term" value="C:membrane"/>
    <property type="evidence" value="ECO:0007669"/>
    <property type="project" value="UniProtKB-SubCell"/>
</dbReference>
<keyword evidence="11" id="KW-0902">Two-component regulatory system</keyword>
<evidence type="ECO:0000256" key="8">
    <source>
        <dbReference type="ARBA" id="ARBA00022777"/>
    </source>
</evidence>
<keyword evidence="6 14" id="KW-0812">Transmembrane</keyword>
<evidence type="ECO:0000313" key="18">
    <source>
        <dbReference type="EMBL" id="TMP40787.1"/>
    </source>
</evidence>
<feature type="transmembrane region" description="Helical" evidence="14">
    <location>
        <begin position="332"/>
        <end position="357"/>
    </location>
</feature>
<dbReference type="InterPro" id="IPR011006">
    <property type="entry name" value="CheY-like_superfamily"/>
</dbReference>
<protein>
    <recommendedName>
        <fullName evidence="3">histidine kinase</fullName>
        <ecNumber evidence="3">2.7.13.3</ecNumber>
    </recommendedName>
</protein>
<dbReference type="InterPro" id="IPR004358">
    <property type="entry name" value="Sig_transdc_His_kin-like_C"/>
</dbReference>
<dbReference type="SMART" id="SM00304">
    <property type="entry name" value="HAMP"/>
    <property type="match status" value="1"/>
</dbReference>
<evidence type="ECO:0000313" key="21">
    <source>
        <dbReference type="Proteomes" id="UP000307706"/>
    </source>
</evidence>
<dbReference type="PROSITE" id="PS50110">
    <property type="entry name" value="RESPONSE_REGULATORY"/>
    <property type="match status" value="1"/>
</dbReference>